<gene>
    <name evidence="7 11" type="primary">rplC</name>
    <name evidence="11" type="ORF">O7R10_01470</name>
</gene>
<evidence type="ECO:0000256" key="3">
    <source>
        <dbReference type="ARBA" id="ARBA00022884"/>
    </source>
</evidence>
<evidence type="ECO:0000256" key="8">
    <source>
        <dbReference type="RuleBase" id="RU003905"/>
    </source>
</evidence>
<dbReference type="InterPro" id="IPR019927">
    <property type="entry name" value="Ribosomal_uL3_bac/org-type"/>
</dbReference>
<dbReference type="SUPFAM" id="SSF50447">
    <property type="entry name" value="Translation proteins"/>
    <property type="match status" value="1"/>
</dbReference>
<feature type="region of interest" description="Disordered" evidence="10">
    <location>
        <begin position="134"/>
        <end position="169"/>
    </location>
</feature>
<reference evidence="11" key="1">
    <citation type="submission" date="2022-12" db="EMBL/GenBank/DDBJ databases">
        <title>Genomic Characterization of Candidatus Phytoplasma sacchari in China.</title>
        <authorList>
            <person name="Zhang R.-Y."/>
        </authorList>
    </citation>
    <scope>NUCLEOTIDE SEQUENCE [LARGE SCALE GENOMIC DNA]</scope>
    <source>
        <strain evidence="11">SCWL1</strain>
    </source>
</reference>
<evidence type="ECO:0000313" key="12">
    <source>
        <dbReference type="Proteomes" id="UP001210120"/>
    </source>
</evidence>
<evidence type="ECO:0000256" key="9">
    <source>
        <dbReference type="RuleBase" id="RU003906"/>
    </source>
</evidence>
<proteinExistence type="inferred from homology"/>
<comment type="subunit">
    <text evidence="7 9">Part of the 50S ribosomal subunit. Forms a cluster with proteins L14 and L19.</text>
</comment>
<dbReference type="EMBL" id="CP115156">
    <property type="protein sequence ID" value="WBL31266.1"/>
    <property type="molecule type" value="Genomic_DNA"/>
</dbReference>
<dbReference type="PANTHER" id="PTHR11229:SF16">
    <property type="entry name" value="LARGE RIBOSOMAL SUBUNIT PROTEIN UL3C"/>
    <property type="match status" value="1"/>
</dbReference>
<evidence type="ECO:0000256" key="2">
    <source>
        <dbReference type="ARBA" id="ARBA00022730"/>
    </source>
</evidence>
<organism evidence="11 12">
    <name type="scientific">Candidatus Phytoplasma sacchari</name>
    <dbReference type="NCBI Taxonomy" id="2609813"/>
    <lineage>
        <taxon>Bacteria</taxon>
        <taxon>Bacillati</taxon>
        <taxon>Mycoplasmatota</taxon>
        <taxon>Mollicutes</taxon>
        <taxon>Acholeplasmatales</taxon>
        <taxon>Acholeplasmataceae</taxon>
        <taxon>Candidatus Phytoplasma</taxon>
        <taxon>16SrXI (Rice yellow dwarf group)</taxon>
    </lineage>
</organism>
<dbReference type="Gene3D" id="2.40.30.10">
    <property type="entry name" value="Translation factors"/>
    <property type="match status" value="1"/>
</dbReference>
<evidence type="ECO:0000256" key="4">
    <source>
        <dbReference type="ARBA" id="ARBA00022980"/>
    </source>
</evidence>
<comment type="similarity">
    <text evidence="1 7 8">Belongs to the universal ribosomal protein uL3 family.</text>
</comment>
<keyword evidence="5 7" id="KW-0687">Ribonucleoprotein</keyword>
<dbReference type="HAMAP" id="MF_01325_B">
    <property type="entry name" value="Ribosomal_uL3_B"/>
    <property type="match status" value="1"/>
</dbReference>
<keyword evidence="4 7" id="KW-0689">Ribosomal protein</keyword>
<dbReference type="GO" id="GO:0005840">
    <property type="term" value="C:ribosome"/>
    <property type="evidence" value="ECO:0007669"/>
    <property type="project" value="UniProtKB-KW"/>
</dbReference>
<dbReference type="Pfam" id="PF00297">
    <property type="entry name" value="Ribosomal_L3"/>
    <property type="match status" value="1"/>
</dbReference>
<sequence length="224" mass="24894">MEKKGILGKKIGMTQIFDQKGHSIPVTIIDIAENVVLQQKKNEKEGYLATQLGYGFKKNKSITKPLLGHFNKSKSNPKYFIREIIFSSEFNDSKLLSLNEGQTVEIKDFFKSGDIVDVTGVSKGKGFSGCIKRHNQRRGPETHGSRYHRRPGSMGPIKGNIKGKKLPGQMGNSKVTIQNLKIISIDNQKKLFLIKGSIPGPKKSFVVIKSAIKQKNKGVKNAEI</sequence>
<dbReference type="InterPro" id="IPR019926">
    <property type="entry name" value="Ribosomal_uL3_CS"/>
</dbReference>
<accession>A0ABY7M3U7</accession>
<comment type="function">
    <text evidence="7 9">One of the primary rRNA binding proteins, it binds directly near the 3'-end of the 23S rRNA, where it nucleates assembly of the 50S subunit.</text>
</comment>
<keyword evidence="3 7" id="KW-0694">RNA-binding</keyword>
<dbReference type="InterPro" id="IPR009000">
    <property type="entry name" value="Transl_B-barrel_sf"/>
</dbReference>
<dbReference type="PANTHER" id="PTHR11229">
    <property type="entry name" value="50S RIBOSOMAL PROTEIN L3"/>
    <property type="match status" value="1"/>
</dbReference>
<evidence type="ECO:0000256" key="10">
    <source>
        <dbReference type="SAM" id="MobiDB-lite"/>
    </source>
</evidence>
<dbReference type="Proteomes" id="UP001210120">
    <property type="component" value="Chromosome"/>
</dbReference>
<evidence type="ECO:0000256" key="6">
    <source>
        <dbReference type="ARBA" id="ARBA00035243"/>
    </source>
</evidence>
<name>A0ABY7M3U7_9MOLU</name>
<dbReference type="NCBIfam" id="TIGR03625">
    <property type="entry name" value="L3_bact"/>
    <property type="match status" value="1"/>
</dbReference>
<dbReference type="Gene3D" id="3.30.160.810">
    <property type="match status" value="1"/>
</dbReference>
<dbReference type="PROSITE" id="PS00474">
    <property type="entry name" value="RIBOSOMAL_L3"/>
    <property type="match status" value="1"/>
</dbReference>
<evidence type="ECO:0000256" key="7">
    <source>
        <dbReference type="HAMAP-Rule" id="MF_01325"/>
    </source>
</evidence>
<keyword evidence="12" id="KW-1185">Reference proteome</keyword>
<evidence type="ECO:0000313" key="11">
    <source>
        <dbReference type="EMBL" id="WBL31266.1"/>
    </source>
</evidence>
<evidence type="ECO:0000256" key="5">
    <source>
        <dbReference type="ARBA" id="ARBA00023274"/>
    </source>
</evidence>
<dbReference type="InterPro" id="IPR000597">
    <property type="entry name" value="Ribosomal_uL3"/>
</dbReference>
<evidence type="ECO:0000256" key="1">
    <source>
        <dbReference type="ARBA" id="ARBA00006540"/>
    </source>
</evidence>
<protein>
    <recommendedName>
        <fullName evidence="6 7">Large ribosomal subunit protein uL3</fullName>
    </recommendedName>
</protein>
<keyword evidence="2 7" id="KW-0699">rRNA-binding</keyword>